<protein>
    <submittedName>
        <fullName evidence="6">ABC transporter ATP-binding protein</fullName>
    </submittedName>
</protein>
<evidence type="ECO:0000256" key="4">
    <source>
        <dbReference type="ARBA" id="ARBA00022840"/>
    </source>
</evidence>
<comment type="similarity">
    <text evidence="1">Belongs to the ABC transporter superfamily.</text>
</comment>
<dbReference type="Pfam" id="PF00005">
    <property type="entry name" value="ABC_tran"/>
    <property type="match status" value="1"/>
</dbReference>
<dbReference type="RefSeq" id="WP_212118710.1">
    <property type="nucleotide sequence ID" value="NZ_JAGTPX020000009.1"/>
</dbReference>
<dbReference type="Gene3D" id="3.40.50.300">
    <property type="entry name" value="P-loop containing nucleotide triphosphate hydrolases"/>
    <property type="match status" value="1"/>
</dbReference>
<dbReference type="InterPro" id="IPR050153">
    <property type="entry name" value="Metal_Ion_Import_ABC"/>
</dbReference>
<evidence type="ECO:0000256" key="1">
    <source>
        <dbReference type="ARBA" id="ARBA00005417"/>
    </source>
</evidence>
<proteinExistence type="inferred from homology"/>
<dbReference type="InterPro" id="IPR027417">
    <property type="entry name" value="P-loop_NTPase"/>
</dbReference>
<dbReference type="SUPFAM" id="SSF52540">
    <property type="entry name" value="P-loop containing nucleoside triphosphate hydrolases"/>
    <property type="match status" value="1"/>
</dbReference>
<dbReference type="PANTHER" id="PTHR42734:SF6">
    <property type="entry name" value="MOLYBDATE IMPORT ATP-BINDING PROTEIN MOLC"/>
    <property type="match status" value="1"/>
</dbReference>
<dbReference type="InterPro" id="IPR003439">
    <property type="entry name" value="ABC_transporter-like_ATP-bd"/>
</dbReference>
<evidence type="ECO:0000259" key="5">
    <source>
        <dbReference type="PROSITE" id="PS50893"/>
    </source>
</evidence>
<accession>A0A941GHX0</accession>
<evidence type="ECO:0000256" key="3">
    <source>
        <dbReference type="ARBA" id="ARBA00022741"/>
    </source>
</evidence>
<feature type="domain" description="ABC transporter" evidence="5">
    <location>
        <begin position="3"/>
        <end position="241"/>
    </location>
</feature>
<dbReference type="PANTHER" id="PTHR42734">
    <property type="entry name" value="METAL TRANSPORT SYSTEM ATP-BINDING PROTEIN TM_0124-RELATED"/>
    <property type="match status" value="1"/>
</dbReference>
<dbReference type="GO" id="GO:0005524">
    <property type="term" value="F:ATP binding"/>
    <property type="evidence" value="ECO:0007669"/>
    <property type="project" value="UniProtKB-KW"/>
</dbReference>
<dbReference type="SMART" id="SM00382">
    <property type="entry name" value="AAA"/>
    <property type="match status" value="1"/>
</dbReference>
<reference evidence="6" key="1">
    <citation type="submission" date="2021-04" db="EMBL/GenBank/DDBJ databases">
        <title>Genomic analysis of electroactive and textile dye degrading Bacillus circulans strain: DC10 isolated from constructed wetland-microbial fuel cells treating textile dye wastewaters.</title>
        <authorList>
            <person name="Patel D.U."/>
            <person name="Desai C.R."/>
        </authorList>
    </citation>
    <scope>NUCLEOTIDE SEQUENCE</scope>
    <source>
        <strain evidence="6">DC10</strain>
    </source>
</reference>
<dbReference type="PROSITE" id="PS50893">
    <property type="entry name" value="ABC_TRANSPORTER_2"/>
    <property type="match status" value="1"/>
</dbReference>
<keyword evidence="4 6" id="KW-0067">ATP-binding</keyword>
<dbReference type="AlphaFoldDB" id="A0A941GHX0"/>
<gene>
    <name evidence="6" type="ORF">KD144_10080</name>
</gene>
<evidence type="ECO:0000256" key="2">
    <source>
        <dbReference type="ARBA" id="ARBA00022448"/>
    </source>
</evidence>
<dbReference type="EMBL" id="JAGTPX010000008">
    <property type="protein sequence ID" value="MBR8669890.1"/>
    <property type="molecule type" value="Genomic_DNA"/>
</dbReference>
<organism evidence="6">
    <name type="scientific">Niallia circulans</name>
    <name type="common">Bacillus circulans</name>
    <dbReference type="NCBI Taxonomy" id="1397"/>
    <lineage>
        <taxon>Bacteria</taxon>
        <taxon>Bacillati</taxon>
        <taxon>Bacillota</taxon>
        <taxon>Bacilli</taxon>
        <taxon>Bacillales</taxon>
        <taxon>Bacillaceae</taxon>
        <taxon>Niallia</taxon>
    </lineage>
</organism>
<sequence>MIVQIKDVGLKRNGQWILQNINWEINKGENWILYGLNGAGKTALLNMICAYYHPTVGRMEVLGKVFGKAELGGALRRKIGLVSNRLQQNLYESDSAFEIVLSGAYASIGLYESPTLEIRNKAIEIMEKLGSLSYADRPYNSLSQGERQRILIGRALMVNPELIILDEPATGLDFLAREQLLDTISELVNENSSIIYVTHHVEEILPVFSHTFLLKEGEEFSSGHTKEMLTSKNMSSFFSLPVEIIWKNERPLLARRSSLIENGERDKGAEY</sequence>
<dbReference type="InterPro" id="IPR003593">
    <property type="entry name" value="AAA+_ATPase"/>
</dbReference>
<dbReference type="GO" id="GO:0016887">
    <property type="term" value="F:ATP hydrolysis activity"/>
    <property type="evidence" value="ECO:0007669"/>
    <property type="project" value="InterPro"/>
</dbReference>
<dbReference type="PROSITE" id="PS00211">
    <property type="entry name" value="ABC_TRANSPORTER_1"/>
    <property type="match status" value="1"/>
</dbReference>
<keyword evidence="3" id="KW-0547">Nucleotide-binding</keyword>
<name>A0A941GHX0_NIACI</name>
<dbReference type="InterPro" id="IPR017871">
    <property type="entry name" value="ABC_transporter-like_CS"/>
</dbReference>
<evidence type="ECO:0000313" key="6">
    <source>
        <dbReference type="EMBL" id="MBR8669890.1"/>
    </source>
</evidence>
<keyword evidence="2" id="KW-0813">Transport</keyword>
<comment type="caution">
    <text evidence="6">The sequence shown here is derived from an EMBL/GenBank/DDBJ whole genome shotgun (WGS) entry which is preliminary data.</text>
</comment>